<dbReference type="OrthoDB" id="1099963at2"/>
<dbReference type="Gene3D" id="3.55.50.30">
    <property type="match status" value="1"/>
</dbReference>
<dbReference type="InterPro" id="IPR006860">
    <property type="entry name" value="FecR"/>
</dbReference>
<feature type="domain" description="FecR protein" evidence="1">
    <location>
        <begin position="174"/>
        <end position="274"/>
    </location>
</feature>
<sequence>MQNPRFEELFNKYLNDALTKDEMLEFQLLLASDDQERALRSLIDNEISANVEEYPHVELNWFAELETNVLANIRSTRSKTRYLNWNWKKTVAAAALLVVSIGASLWMLSRLDNDERNTIKPGTSIASLRLADGREIALSNKHESIVLGDELMYADGASVEGLESHESIHQDMVITVPKGGTYHIILADGSKIWLNSDSRLTYKIRSKEQPRELDLEGEAFFEVATRYIIQNNKRIKVPFLVKTSTQTVQVLGTAFNISAYSGEATRTTLVEGKVAINIKGNKKLHQLQPNQQAIVQNNSITFIPVDPVNYVSWKDGTFTFSDEDLNHILNQIGRWYNVQVKYEDESLRKLKFEGVLPRNQNLTFVLDALASTGEVQFTVHSNTVYVKRK</sequence>
<dbReference type="PANTHER" id="PTHR30273">
    <property type="entry name" value="PERIPLASMIC SIGNAL SENSOR AND SIGMA FACTOR ACTIVATOR FECR-RELATED"/>
    <property type="match status" value="1"/>
</dbReference>
<evidence type="ECO:0000313" key="3">
    <source>
        <dbReference type="EMBL" id="PUV26257.1"/>
    </source>
</evidence>
<accession>A0A363NZT9</accession>
<dbReference type="Pfam" id="PF04773">
    <property type="entry name" value="FecR"/>
    <property type="match status" value="1"/>
</dbReference>
<dbReference type="EMBL" id="QCXX01000001">
    <property type="protein sequence ID" value="PUV26257.1"/>
    <property type="molecule type" value="Genomic_DNA"/>
</dbReference>
<gene>
    <name evidence="3" type="ORF">DCO56_04695</name>
</gene>
<evidence type="ECO:0000259" key="2">
    <source>
        <dbReference type="Pfam" id="PF16344"/>
    </source>
</evidence>
<dbReference type="AlphaFoldDB" id="A0A363NZT9"/>
<proteinExistence type="predicted"/>
<dbReference type="Proteomes" id="UP000250831">
    <property type="component" value="Unassembled WGS sequence"/>
</dbReference>
<keyword evidence="4" id="KW-1185">Reference proteome</keyword>
<dbReference type="RefSeq" id="WP_108632545.1">
    <property type="nucleotide sequence ID" value="NZ_QCXX01000001.1"/>
</dbReference>
<reference evidence="3 4" key="1">
    <citation type="submission" date="2018-04" db="EMBL/GenBank/DDBJ databases">
        <title>Sphingobacterium sp. M46 Genome.</title>
        <authorList>
            <person name="Cheng J."/>
            <person name="Li Y."/>
        </authorList>
    </citation>
    <scope>NUCLEOTIDE SEQUENCE [LARGE SCALE GENOMIC DNA]</scope>
    <source>
        <strain evidence="3 4">M46</strain>
    </source>
</reference>
<dbReference type="PANTHER" id="PTHR30273:SF2">
    <property type="entry name" value="PROTEIN FECR"/>
    <property type="match status" value="1"/>
</dbReference>
<evidence type="ECO:0000313" key="4">
    <source>
        <dbReference type="Proteomes" id="UP000250831"/>
    </source>
</evidence>
<dbReference type="InterPro" id="IPR032508">
    <property type="entry name" value="FecR_C"/>
</dbReference>
<feature type="domain" description="Protein FecR C-terminal" evidence="2">
    <location>
        <begin position="318"/>
        <end position="386"/>
    </location>
</feature>
<dbReference type="Gene3D" id="2.60.120.1440">
    <property type="match status" value="1"/>
</dbReference>
<dbReference type="Pfam" id="PF16344">
    <property type="entry name" value="FecR_C"/>
    <property type="match status" value="1"/>
</dbReference>
<name>A0A363NZT9_9SPHI</name>
<protein>
    <recommendedName>
        <fullName evidence="5">Anti-sigma factor</fullName>
    </recommendedName>
</protein>
<evidence type="ECO:0008006" key="5">
    <source>
        <dbReference type="Google" id="ProtNLM"/>
    </source>
</evidence>
<dbReference type="InterPro" id="IPR012373">
    <property type="entry name" value="Ferrdict_sens_TM"/>
</dbReference>
<dbReference type="GO" id="GO:0016989">
    <property type="term" value="F:sigma factor antagonist activity"/>
    <property type="evidence" value="ECO:0007669"/>
    <property type="project" value="TreeGrafter"/>
</dbReference>
<comment type="caution">
    <text evidence="3">The sequence shown here is derived from an EMBL/GenBank/DDBJ whole genome shotgun (WGS) entry which is preliminary data.</text>
</comment>
<evidence type="ECO:0000259" key="1">
    <source>
        <dbReference type="Pfam" id="PF04773"/>
    </source>
</evidence>
<organism evidence="3 4">
    <name type="scientific">Sphingobacterium athyrii</name>
    <dbReference type="NCBI Taxonomy" id="2152717"/>
    <lineage>
        <taxon>Bacteria</taxon>
        <taxon>Pseudomonadati</taxon>
        <taxon>Bacteroidota</taxon>
        <taxon>Sphingobacteriia</taxon>
        <taxon>Sphingobacteriales</taxon>
        <taxon>Sphingobacteriaceae</taxon>
        <taxon>Sphingobacterium</taxon>
    </lineage>
</organism>